<feature type="compositionally biased region" description="Polar residues" evidence="1">
    <location>
        <begin position="269"/>
        <end position="280"/>
    </location>
</feature>
<evidence type="ECO:0000256" key="1">
    <source>
        <dbReference type="SAM" id="MobiDB-lite"/>
    </source>
</evidence>
<gene>
    <name evidence="2" type="ORF">LTR97_004085</name>
</gene>
<reference evidence="2" key="1">
    <citation type="submission" date="2023-08" db="EMBL/GenBank/DDBJ databases">
        <title>Black Yeasts Isolated from many extreme environments.</title>
        <authorList>
            <person name="Coleine C."/>
            <person name="Stajich J.E."/>
            <person name="Selbmann L."/>
        </authorList>
    </citation>
    <scope>NUCLEOTIDE SEQUENCE</scope>
    <source>
        <strain evidence="2">CCFEE 5810</strain>
    </source>
</reference>
<proteinExistence type="predicted"/>
<accession>A0AAN7W9S1</accession>
<feature type="compositionally biased region" description="Acidic residues" evidence="1">
    <location>
        <begin position="291"/>
        <end position="300"/>
    </location>
</feature>
<name>A0AAN7W9S1_9PEZI</name>
<sequence>MALPTTPPADVPSAATTPMPYILNVSPELHAKILEYLLIFPHPITNLSTEPHASANLKAMNSIGFTLIQTPILLVNHSLHTAAMDVLYRNNFITLDVATHCSLHSNHTAPSDSAIDKSYHRLKLQVLDAREQCDGFCVAKLLKRIVVPANDRLAGARQITVDLSGVHYTKYAGLATALAGQGMAYRFIGVGVAEARLSSVSIRFVWRGIGEVFEVMAGKMRAEIGYPLSLDAPPKVKEIDGRDPGMVQRVMCALLKFHQREDGEDESTWAESSHSPQEYEQITGYAVTGVDSDEDWSEDN</sequence>
<protein>
    <submittedName>
        <fullName evidence="2">Uncharacterized protein</fullName>
    </submittedName>
</protein>
<evidence type="ECO:0000313" key="3">
    <source>
        <dbReference type="Proteomes" id="UP001310594"/>
    </source>
</evidence>
<organism evidence="2 3">
    <name type="scientific">Elasticomyces elasticus</name>
    <dbReference type="NCBI Taxonomy" id="574655"/>
    <lineage>
        <taxon>Eukaryota</taxon>
        <taxon>Fungi</taxon>
        <taxon>Dikarya</taxon>
        <taxon>Ascomycota</taxon>
        <taxon>Pezizomycotina</taxon>
        <taxon>Dothideomycetes</taxon>
        <taxon>Dothideomycetidae</taxon>
        <taxon>Mycosphaerellales</taxon>
        <taxon>Teratosphaeriaceae</taxon>
        <taxon>Elasticomyces</taxon>
    </lineage>
</organism>
<dbReference type="AlphaFoldDB" id="A0AAN7W9S1"/>
<dbReference type="EMBL" id="JAVRQU010000005">
    <property type="protein sequence ID" value="KAK5703136.1"/>
    <property type="molecule type" value="Genomic_DNA"/>
</dbReference>
<comment type="caution">
    <text evidence="2">The sequence shown here is derived from an EMBL/GenBank/DDBJ whole genome shotgun (WGS) entry which is preliminary data.</text>
</comment>
<evidence type="ECO:0000313" key="2">
    <source>
        <dbReference type="EMBL" id="KAK5703136.1"/>
    </source>
</evidence>
<dbReference type="Proteomes" id="UP001310594">
    <property type="component" value="Unassembled WGS sequence"/>
</dbReference>
<feature type="region of interest" description="Disordered" evidence="1">
    <location>
        <begin position="261"/>
        <end position="300"/>
    </location>
</feature>